<evidence type="ECO:0000256" key="5">
    <source>
        <dbReference type="ARBA" id="ARBA00023157"/>
    </source>
</evidence>
<comment type="similarity">
    <text evidence="1">In the N-terminal section; belongs to the PMEI family.</text>
</comment>
<dbReference type="AlphaFoldDB" id="A0A328D1Z9"/>
<dbReference type="PANTHER" id="PTHR31080">
    <property type="entry name" value="PECTINESTERASE INHIBITOR-LIKE"/>
    <property type="match status" value="1"/>
</dbReference>
<evidence type="ECO:0000256" key="4">
    <source>
        <dbReference type="ARBA" id="ARBA00022729"/>
    </source>
</evidence>
<dbReference type="InterPro" id="IPR006501">
    <property type="entry name" value="Pectinesterase_inhib_dom"/>
</dbReference>
<evidence type="ECO:0000256" key="1">
    <source>
        <dbReference type="ARBA" id="ARBA00006027"/>
    </source>
</evidence>
<dbReference type="Pfam" id="PF04043">
    <property type="entry name" value="PMEI"/>
    <property type="match status" value="1"/>
</dbReference>
<keyword evidence="7" id="KW-1133">Transmembrane helix</keyword>
<keyword evidence="5" id="KW-1015">Disulfide bond</keyword>
<gene>
    <name evidence="9" type="ORF">DM860_011546</name>
</gene>
<evidence type="ECO:0000313" key="10">
    <source>
        <dbReference type="Proteomes" id="UP000249390"/>
    </source>
</evidence>
<reference evidence="9 10" key="1">
    <citation type="submission" date="2018-06" db="EMBL/GenBank/DDBJ databases">
        <title>The Genome of Cuscuta australis (Dodder) Provides Insight into the Evolution of Plant Parasitism.</title>
        <authorList>
            <person name="Liu H."/>
        </authorList>
    </citation>
    <scope>NUCLEOTIDE SEQUENCE [LARGE SCALE GENOMIC DNA]</scope>
    <source>
        <strain evidence="10">cv. Yunnan</strain>
        <tissue evidence="9">Vines</tissue>
    </source>
</reference>
<dbReference type="PANTHER" id="PTHR31080:SF303">
    <property type="entry name" value="PECTINESTERASE 1-LIKE"/>
    <property type="match status" value="1"/>
</dbReference>
<dbReference type="FunFam" id="1.20.140.40:FF:000010">
    <property type="entry name" value="Pectinesterase"/>
    <property type="match status" value="1"/>
</dbReference>
<dbReference type="CDD" id="cd15798">
    <property type="entry name" value="PMEI-like_3"/>
    <property type="match status" value="1"/>
</dbReference>
<dbReference type="GO" id="GO:0030599">
    <property type="term" value="F:pectinesterase activity"/>
    <property type="evidence" value="ECO:0007669"/>
    <property type="project" value="UniProtKB-EC"/>
</dbReference>
<accession>A0A328D1Z9</accession>
<dbReference type="Gene3D" id="1.20.140.40">
    <property type="entry name" value="Invertase/pectin methylesterase inhibitor family protein"/>
    <property type="match status" value="1"/>
</dbReference>
<dbReference type="SUPFAM" id="SSF101148">
    <property type="entry name" value="Plant invertase/pectin methylesterase inhibitor"/>
    <property type="match status" value="1"/>
</dbReference>
<sequence length="250" mass="26814">MGPVNFNKGYGVIEDPAGDQLPLTPRRSARKRRLAAAVSLLPFLTLIVGAVFVVLIRRSSSEDGISHPSTSSPVSSNPAGFLSTVCAVTQHPDSCFDSMSPFAEATPKPDPEYFLNVSLRVSVTDLVNLTSLPNSLISKVNDHGAQSALQDCDGLFADALSQLNESAALMNAGPDGRVVLTPAKIRSMHTWTSAAMTDVDTCLNGLDEMKSTVLSEVNARVQRTNEYMSNTLAILNNVQSLHEKFDGPMH</sequence>
<dbReference type="GO" id="GO:0004857">
    <property type="term" value="F:enzyme inhibitor activity"/>
    <property type="evidence" value="ECO:0007669"/>
    <property type="project" value="InterPro"/>
</dbReference>
<evidence type="ECO:0000313" key="9">
    <source>
        <dbReference type="EMBL" id="RAL39060.1"/>
    </source>
</evidence>
<dbReference type="InterPro" id="IPR051955">
    <property type="entry name" value="PME_Inhibitor"/>
</dbReference>
<dbReference type="NCBIfam" id="TIGR01614">
    <property type="entry name" value="PME_inhib"/>
    <property type="match status" value="1"/>
</dbReference>
<evidence type="ECO:0000256" key="7">
    <source>
        <dbReference type="SAM" id="Phobius"/>
    </source>
</evidence>
<evidence type="ECO:0000256" key="2">
    <source>
        <dbReference type="ARBA" id="ARBA00007786"/>
    </source>
</evidence>
<dbReference type="Proteomes" id="UP000249390">
    <property type="component" value="Unassembled WGS sequence"/>
</dbReference>
<comment type="caution">
    <text evidence="9">The sequence shown here is derived from an EMBL/GenBank/DDBJ whole genome shotgun (WGS) entry which is preliminary data.</text>
</comment>
<keyword evidence="4" id="KW-0732">Signal</keyword>
<feature type="domain" description="Pectinesterase inhibitor" evidence="8">
    <location>
        <begin position="77"/>
        <end position="234"/>
    </location>
</feature>
<evidence type="ECO:0000256" key="6">
    <source>
        <dbReference type="ARBA" id="ARBA00023180"/>
    </source>
</evidence>
<organism evidence="9 10">
    <name type="scientific">Cuscuta australis</name>
    <dbReference type="NCBI Taxonomy" id="267555"/>
    <lineage>
        <taxon>Eukaryota</taxon>
        <taxon>Viridiplantae</taxon>
        <taxon>Streptophyta</taxon>
        <taxon>Embryophyta</taxon>
        <taxon>Tracheophyta</taxon>
        <taxon>Spermatophyta</taxon>
        <taxon>Magnoliopsida</taxon>
        <taxon>eudicotyledons</taxon>
        <taxon>Gunneridae</taxon>
        <taxon>Pentapetalae</taxon>
        <taxon>asterids</taxon>
        <taxon>lamiids</taxon>
        <taxon>Solanales</taxon>
        <taxon>Convolvulaceae</taxon>
        <taxon>Cuscuteae</taxon>
        <taxon>Cuscuta</taxon>
        <taxon>Cuscuta subgen. Grammica</taxon>
        <taxon>Cuscuta sect. Cleistogrammica</taxon>
    </lineage>
</organism>
<keyword evidence="7" id="KW-0472">Membrane</keyword>
<evidence type="ECO:0000256" key="3">
    <source>
        <dbReference type="ARBA" id="ARBA00013229"/>
    </source>
</evidence>
<proteinExistence type="inferred from homology"/>
<comment type="similarity">
    <text evidence="2">In the C-terminal section; belongs to the pectinesterase family.</text>
</comment>
<dbReference type="InterPro" id="IPR035513">
    <property type="entry name" value="Invertase/methylesterase_inhib"/>
</dbReference>
<evidence type="ECO:0000259" key="8">
    <source>
        <dbReference type="SMART" id="SM00856"/>
    </source>
</evidence>
<keyword evidence="10" id="KW-1185">Reference proteome</keyword>
<feature type="transmembrane region" description="Helical" evidence="7">
    <location>
        <begin position="34"/>
        <end position="56"/>
    </location>
</feature>
<dbReference type="EC" id="3.1.1.11" evidence="3"/>
<protein>
    <recommendedName>
        <fullName evidence="3">pectinesterase</fullName>
        <ecNumber evidence="3">3.1.1.11</ecNumber>
    </recommendedName>
</protein>
<dbReference type="SMART" id="SM00856">
    <property type="entry name" value="PMEI"/>
    <property type="match status" value="1"/>
</dbReference>
<dbReference type="EMBL" id="NQVE01000203">
    <property type="protein sequence ID" value="RAL39060.1"/>
    <property type="molecule type" value="Genomic_DNA"/>
</dbReference>
<keyword evidence="7" id="KW-0812">Transmembrane</keyword>
<name>A0A328D1Z9_9ASTE</name>
<keyword evidence="6" id="KW-0325">Glycoprotein</keyword>